<accession>A0A250DES9</accession>
<keyword evidence="2" id="KW-0732">Signal</keyword>
<dbReference type="GO" id="GO:0055085">
    <property type="term" value="P:transmembrane transport"/>
    <property type="evidence" value="ECO:0007669"/>
    <property type="project" value="TreeGrafter"/>
</dbReference>
<dbReference type="RefSeq" id="WP_095743652.1">
    <property type="nucleotide sequence ID" value="NZ_CP023284.1"/>
</dbReference>
<dbReference type="Proteomes" id="UP000217154">
    <property type="component" value="Chromosome"/>
</dbReference>
<dbReference type="KEGG" id="vbo:CKY39_05010"/>
<dbReference type="GO" id="GO:0009279">
    <property type="term" value="C:cell outer membrane"/>
    <property type="evidence" value="ECO:0007669"/>
    <property type="project" value="UniProtKB-SubCell"/>
</dbReference>
<feature type="signal peptide" evidence="2">
    <location>
        <begin position="1"/>
        <end position="25"/>
    </location>
</feature>
<evidence type="ECO:0008006" key="5">
    <source>
        <dbReference type="Google" id="ProtNLM"/>
    </source>
</evidence>
<reference evidence="3 4" key="1">
    <citation type="submission" date="2017-09" db="EMBL/GenBank/DDBJ databases">
        <title>The diverse metabolic capabilities of V. boronicumulans make it an excellent choice for continued studies on novel biodegradation.</title>
        <authorList>
            <person name="Sun S."/>
        </authorList>
    </citation>
    <scope>NUCLEOTIDE SEQUENCE [LARGE SCALE GENOMIC DNA]</scope>
    <source>
        <strain evidence="3 4">J1</strain>
    </source>
</reference>
<sequence>MKKFTTTASLALAALGVLASGSALAQNAGDWVVGTGWFHLSPQDSSKPLTVTSPVHSVLAGSGASVTNSDTLGLNVAYFIDPHWAVEGVLGVPPKFKLNGSGTLARVGELGQARQWSPTVLAKYYFNEGNDAFRPFVGLGATYVWYSDVKLTSNLQGALASQFHVRPSSVNTTAKLDSSFAPVLNAGVAYQFDKHWGVSFSVSYIPLKTKAKLTTTSITGLPVARSEASLKLNPIVTYLAATYRF</sequence>
<name>A0A250DES9_9BURK</name>
<dbReference type="SUPFAM" id="SSF56925">
    <property type="entry name" value="OMPA-like"/>
    <property type="match status" value="1"/>
</dbReference>
<evidence type="ECO:0000313" key="3">
    <source>
        <dbReference type="EMBL" id="ATA52641.1"/>
    </source>
</evidence>
<dbReference type="PANTHER" id="PTHR36920">
    <property type="match status" value="1"/>
</dbReference>
<proteinExistence type="predicted"/>
<dbReference type="AlphaFoldDB" id="A0A250DES9"/>
<dbReference type="PANTHER" id="PTHR36920:SF1">
    <property type="entry name" value="OUTER MEMBRANE PROTEIN W"/>
    <property type="match status" value="1"/>
</dbReference>
<organism evidence="3 4">
    <name type="scientific">Variovorax boronicumulans</name>
    <dbReference type="NCBI Taxonomy" id="436515"/>
    <lineage>
        <taxon>Bacteria</taxon>
        <taxon>Pseudomonadati</taxon>
        <taxon>Pseudomonadota</taxon>
        <taxon>Betaproteobacteria</taxon>
        <taxon>Burkholderiales</taxon>
        <taxon>Comamonadaceae</taxon>
        <taxon>Variovorax</taxon>
    </lineage>
</organism>
<dbReference type="Pfam" id="PF03922">
    <property type="entry name" value="OmpW"/>
    <property type="match status" value="1"/>
</dbReference>
<evidence type="ECO:0000256" key="1">
    <source>
        <dbReference type="ARBA" id="ARBA00004442"/>
    </source>
</evidence>
<feature type="chain" id="PRO_5012422389" description="OmpW family protein" evidence="2">
    <location>
        <begin position="26"/>
        <end position="245"/>
    </location>
</feature>
<dbReference type="InterPro" id="IPR011250">
    <property type="entry name" value="OMP/PagP_B-barrel"/>
</dbReference>
<protein>
    <recommendedName>
        <fullName evidence="5">OmpW family protein</fullName>
    </recommendedName>
</protein>
<evidence type="ECO:0000313" key="4">
    <source>
        <dbReference type="Proteomes" id="UP000217154"/>
    </source>
</evidence>
<dbReference type="EMBL" id="CP023284">
    <property type="protein sequence ID" value="ATA52641.1"/>
    <property type="molecule type" value="Genomic_DNA"/>
</dbReference>
<evidence type="ECO:0000256" key="2">
    <source>
        <dbReference type="SAM" id="SignalP"/>
    </source>
</evidence>
<dbReference type="Gene3D" id="2.40.160.20">
    <property type="match status" value="1"/>
</dbReference>
<comment type="subcellular location">
    <subcellularLocation>
        <location evidence="1">Cell outer membrane</location>
    </subcellularLocation>
</comment>
<dbReference type="InterPro" id="IPR005618">
    <property type="entry name" value="OMPW"/>
</dbReference>
<gene>
    <name evidence="3" type="ORF">CKY39_05010</name>
</gene>